<keyword evidence="12" id="KW-1185">Reference proteome</keyword>
<dbReference type="NCBIfam" id="TIGR00739">
    <property type="entry name" value="yajC"/>
    <property type="match status" value="1"/>
</dbReference>
<gene>
    <name evidence="11" type="primary">yajC</name>
    <name evidence="11" type="ORF">NP064_07755</name>
</gene>
<reference evidence="11 12" key="1">
    <citation type="submission" date="2022-07" db="EMBL/GenBank/DDBJ databases">
        <title>Novel species in genus cellulomonas.</title>
        <authorList>
            <person name="Ye L."/>
        </authorList>
    </citation>
    <scope>NUCLEOTIDE SEQUENCE [LARGE SCALE GENOMIC DNA]</scope>
    <source>
        <strain evidence="12">zg-Y338</strain>
    </source>
</reference>
<evidence type="ECO:0000256" key="4">
    <source>
        <dbReference type="ARBA" id="ARBA00022475"/>
    </source>
</evidence>
<protein>
    <submittedName>
        <fullName evidence="11">Preprotein translocase subunit YajC</fullName>
    </submittedName>
</protein>
<comment type="subcellular location">
    <subcellularLocation>
        <location evidence="1">Cell membrane</location>
        <topology evidence="1">Single-pass membrane protein</topology>
    </subcellularLocation>
</comment>
<evidence type="ECO:0000256" key="3">
    <source>
        <dbReference type="ARBA" id="ARBA00022448"/>
    </source>
</evidence>
<keyword evidence="4" id="KW-1003">Cell membrane</keyword>
<evidence type="ECO:0000256" key="9">
    <source>
        <dbReference type="ARBA" id="ARBA00023136"/>
    </source>
</evidence>
<dbReference type="Pfam" id="PF02699">
    <property type="entry name" value="YajC"/>
    <property type="match status" value="1"/>
</dbReference>
<evidence type="ECO:0000313" key="11">
    <source>
        <dbReference type="EMBL" id="UUI76757.1"/>
    </source>
</evidence>
<feature type="region of interest" description="Disordered" evidence="10">
    <location>
        <begin position="81"/>
        <end position="141"/>
    </location>
</feature>
<dbReference type="RefSeq" id="WP_227569046.1">
    <property type="nucleotide sequence ID" value="NZ_CP101988.1"/>
</dbReference>
<keyword evidence="9" id="KW-0472">Membrane</keyword>
<evidence type="ECO:0000256" key="2">
    <source>
        <dbReference type="ARBA" id="ARBA00006742"/>
    </source>
</evidence>
<evidence type="ECO:0000256" key="5">
    <source>
        <dbReference type="ARBA" id="ARBA00022692"/>
    </source>
</evidence>
<keyword evidence="5" id="KW-0812">Transmembrane</keyword>
<evidence type="ECO:0000256" key="10">
    <source>
        <dbReference type="SAM" id="MobiDB-lite"/>
    </source>
</evidence>
<dbReference type="EMBL" id="CP101988">
    <property type="protein sequence ID" value="UUI76757.1"/>
    <property type="molecule type" value="Genomic_DNA"/>
</dbReference>
<dbReference type="PANTHER" id="PTHR33909:SF1">
    <property type="entry name" value="SEC TRANSLOCON ACCESSORY COMPLEX SUBUNIT YAJC"/>
    <property type="match status" value="1"/>
</dbReference>
<keyword evidence="3" id="KW-0813">Transport</keyword>
<evidence type="ECO:0000256" key="6">
    <source>
        <dbReference type="ARBA" id="ARBA00022927"/>
    </source>
</evidence>
<keyword evidence="7" id="KW-1133">Transmembrane helix</keyword>
<dbReference type="Proteomes" id="UP001316189">
    <property type="component" value="Chromosome"/>
</dbReference>
<keyword evidence="8" id="KW-0811">Translocation</keyword>
<evidence type="ECO:0000256" key="8">
    <source>
        <dbReference type="ARBA" id="ARBA00023010"/>
    </source>
</evidence>
<proteinExistence type="inferred from homology"/>
<dbReference type="SMART" id="SM01323">
    <property type="entry name" value="YajC"/>
    <property type="match status" value="1"/>
</dbReference>
<organism evidence="11 12">
    <name type="scientific">Cellulomonas chengniuliangii</name>
    <dbReference type="NCBI Taxonomy" id="2968084"/>
    <lineage>
        <taxon>Bacteria</taxon>
        <taxon>Bacillati</taxon>
        <taxon>Actinomycetota</taxon>
        <taxon>Actinomycetes</taxon>
        <taxon>Micrococcales</taxon>
        <taxon>Cellulomonadaceae</taxon>
        <taxon>Cellulomonas</taxon>
    </lineage>
</organism>
<accession>A0ABY5L1U9</accession>
<comment type="similarity">
    <text evidence="2">Belongs to the YajC family.</text>
</comment>
<sequence length="141" mass="15727">MDFSFIIILALAFGAMWLMTNRTRKQQRQAADFRANLEVGQEVMTGSGLFGTVVDIDDDIITLESTPGNESRWLRAAIAKLVEPPVDEDDDEEYDEDEDEADDDESYGSEEDSQDAIDVPDDLSSMPPARPSSDDDDTEKK</sequence>
<dbReference type="PANTHER" id="PTHR33909">
    <property type="entry name" value="SEC TRANSLOCON ACCESSORY COMPLEX SUBUNIT YAJC"/>
    <property type="match status" value="1"/>
</dbReference>
<dbReference type="InterPro" id="IPR003849">
    <property type="entry name" value="Preprotein_translocase_YajC"/>
</dbReference>
<name>A0ABY5L1U9_9CELL</name>
<evidence type="ECO:0000256" key="1">
    <source>
        <dbReference type="ARBA" id="ARBA00004162"/>
    </source>
</evidence>
<feature type="compositionally biased region" description="Acidic residues" evidence="10">
    <location>
        <begin position="85"/>
        <end position="121"/>
    </location>
</feature>
<evidence type="ECO:0000256" key="7">
    <source>
        <dbReference type="ARBA" id="ARBA00022989"/>
    </source>
</evidence>
<keyword evidence="6" id="KW-0653">Protein transport</keyword>
<evidence type="ECO:0000313" key="12">
    <source>
        <dbReference type="Proteomes" id="UP001316189"/>
    </source>
</evidence>